<dbReference type="EMBL" id="KN837895">
    <property type="protein sequence ID" value="KIJ22885.1"/>
    <property type="molecule type" value="Genomic_DNA"/>
</dbReference>
<organism evidence="1 2">
    <name type="scientific">Sphaerobolus stellatus (strain SS14)</name>
    <dbReference type="NCBI Taxonomy" id="990650"/>
    <lineage>
        <taxon>Eukaryota</taxon>
        <taxon>Fungi</taxon>
        <taxon>Dikarya</taxon>
        <taxon>Basidiomycota</taxon>
        <taxon>Agaricomycotina</taxon>
        <taxon>Agaricomycetes</taxon>
        <taxon>Phallomycetidae</taxon>
        <taxon>Geastrales</taxon>
        <taxon>Sphaerobolaceae</taxon>
        <taxon>Sphaerobolus</taxon>
    </lineage>
</organism>
<dbReference type="SUPFAM" id="SSF50965">
    <property type="entry name" value="Galactose oxidase, central domain"/>
    <property type="match status" value="1"/>
</dbReference>
<proteinExistence type="predicted"/>
<evidence type="ECO:0000313" key="2">
    <source>
        <dbReference type="Proteomes" id="UP000054279"/>
    </source>
</evidence>
<keyword evidence="2" id="KW-1185">Reference proteome</keyword>
<evidence type="ECO:0000313" key="1">
    <source>
        <dbReference type="EMBL" id="KIJ22885.1"/>
    </source>
</evidence>
<accession>A0A0C9UCU7</accession>
<dbReference type="Proteomes" id="UP000054279">
    <property type="component" value="Unassembled WGS sequence"/>
</dbReference>
<protein>
    <submittedName>
        <fullName evidence="1">Uncharacterized protein</fullName>
    </submittedName>
</protein>
<reference evidence="1 2" key="1">
    <citation type="submission" date="2014-06" db="EMBL/GenBank/DDBJ databases">
        <title>Evolutionary Origins and Diversification of the Mycorrhizal Mutualists.</title>
        <authorList>
            <consortium name="DOE Joint Genome Institute"/>
            <consortium name="Mycorrhizal Genomics Consortium"/>
            <person name="Kohler A."/>
            <person name="Kuo A."/>
            <person name="Nagy L.G."/>
            <person name="Floudas D."/>
            <person name="Copeland A."/>
            <person name="Barry K.W."/>
            <person name="Cichocki N."/>
            <person name="Veneault-Fourrey C."/>
            <person name="LaButti K."/>
            <person name="Lindquist E.A."/>
            <person name="Lipzen A."/>
            <person name="Lundell T."/>
            <person name="Morin E."/>
            <person name="Murat C."/>
            <person name="Riley R."/>
            <person name="Ohm R."/>
            <person name="Sun H."/>
            <person name="Tunlid A."/>
            <person name="Henrissat B."/>
            <person name="Grigoriev I.V."/>
            <person name="Hibbett D.S."/>
            <person name="Martin F."/>
        </authorList>
    </citation>
    <scope>NUCLEOTIDE SEQUENCE [LARGE SCALE GENOMIC DNA]</scope>
    <source>
        <strain evidence="1 2">SS14</strain>
    </source>
</reference>
<sequence length="424" mass="48623">MPSQFLGSVRVHENKAYLFNGRLMVYVFNLENETWETMNTTVLKKQTLVQFRGGADDGTLQKKYKVSLNGTYCYELDFSTRVWRKLSGTVEYSPDSAWPSRPDARRFMTTWVDEKKENIHVFGGESTLGRRIIDMMPYHTYNFHASHLYYEFWRWNIPKGCWYKDRILSNPPLDRLGMAVTFNKKLGKELRFDIDGGSFEEVDLEEARNAPSANMKWQLYFSCGKLGTWKKCGDRMDVPKGPKSNNHFINPMIPQSHRGKIGSSLIYSGFIVPVRNAIPQCTLAFVVPDDLPTTITITDPDERKRLLQELQPSLKYSIGMKTSALIKTVTPSRELPTALDPWSGFSPNYLPPVLRFGFPLSFDVTIGVCFTIVCYWKAAAPRTPSLRPLNSKTVLLKLLQFYGFRKSLDGIYRLEMRGAVNHIG</sequence>
<gene>
    <name evidence="1" type="ORF">M422DRAFT_276635</name>
</gene>
<dbReference type="InterPro" id="IPR015915">
    <property type="entry name" value="Kelch-typ_b-propeller"/>
</dbReference>
<name>A0A0C9UCU7_SPHS4</name>
<dbReference type="Gene3D" id="2.120.10.80">
    <property type="entry name" value="Kelch-type beta propeller"/>
    <property type="match status" value="1"/>
</dbReference>
<dbReference type="HOGENOM" id="CLU_647535_0_0_1"/>
<dbReference type="AlphaFoldDB" id="A0A0C9UCU7"/>
<dbReference type="InterPro" id="IPR011043">
    <property type="entry name" value="Gal_Oxase/kelch_b-propeller"/>
</dbReference>